<evidence type="ECO:0000313" key="1">
    <source>
        <dbReference type="EMBL" id="MBB5638471.1"/>
    </source>
</evidence>
<comment type="caution">
    <text evidence="1">The sequence shown here is derived from an EMBL/GenBank/DDBJ whole genome shotgun (WGS) entry which is preliminary data.</text>
</comment>
<dbReference type="Pfam" id="PF13618">
    <property type="entry name" value="Gluconate_2-dh3"/>
    <property type="match status" value="1"/>
</dbReference>
<dbReference type="RefSeq" id="WP_183884284.1">
    <property type="nucleotide sequence ID" value="NZ_JACHCE010000008.1"/>
</dbReference>
<gene>
    <name evidence="1" type="ORF">HDE68_004400</name>
</gene>
<sequence>MERRELLKMIALLTGGVMIGGNALLTGCSPENGKMKSKLVFSPQDIDFLDEVADTILPATKSPGAKAAKVGSWMTVMVNDCYEEKDQKIFKEGIDQLNQACEKMYGTAFMKASTVQRLSLLTAMDKEAKEYQSKKNHDALPAHYFTMMKQLTLLGYFTSEIGCTKALRYIAVPGRFQGTVPYKKGDKAWA</sequence>
<organism evidence="1 2">
    <name type="scientific">Pedobacter cryoconitis</name>
    <dbReference type="NCBI Taxonomy" id="188932"/>
    <lineage>
        <taxon>Bacteria</taxon>
        <taxon>Pseudomonadati</taxon>
        <taxon>Bacteroidota</taxon>
        <taxon>Sphingobacteriia</taxon>
        <taxon>Sphingobacteriales</taxon>
        <taxon>Sphingobacteriaceae</taxon>
        <taxon>Pedobacter</taxon>
    </lineage>
</organism>
<protein>
    <submittedName>
        <fullName evidence="1">NAD-specific glutamate dehydrogenase</fullName>
    </submittedName>
</protein>
<dbReference type="PROSITE" id="PS51257">
    <property type="entry name" value="PROKAR_LIPOPROTEIN"/>
    <property type="match status" value="1"/>
</dbReference>
<accession>A0A7W8ZQS8</accession>
<dbReference type="EMBL" id="JACHCE010000008">
    <property type="protein sequence ID" value="MBB5638471.1"/>
    <property type="molecule type" value="Genomic_DNA"/>
</dbReference>
<dbReference type="InterPro" id="IPR027056">
    <property type="entry name" value="Gluconate_2DH_su3"/>
</dbReference>
<dbReference type="AlphaFoldDB" id="A0A7W8ZQS8"/>
<evidence type="ECO:0000313" key="2">
    <source>
        <dbReference type="Proteomes" id="UP000537204"/>
    </source>
</evidence>
<dbReference type="Proteomes" id="UP000537204">
    <property type="component" value="Unassembled WGS sequence"/>
</dbReference>
<reference evidence="1 2" key="1">
    <citation type="submission" date="2020-08" db="EMBL/GenBank/DDBJ databases">
        <title>Genomic Encyclopedia of Type Strains, Phase IV (KMG-V): Genome sequencing to study the core and pangenomes of soil and plant-associated prokaryotes.</title>
        <authorList>
            <person name="Whitman W."/>
        </authorList>
    </citation>
    <scope>NUCLEOTIDE SEQUENCE [LARGE SCALE GENOMIC DNA]</scope>
    <source>
        <strain evidence="1 2">S3M1</strain>
    </source>
</reference>
<name>A0A7W8ZQS8_9SPHI</name>
<proteinExistence type="predicted"/>